<dbReference type="SUPFAM" id="SSF56366">
    <property type="entry name" value="SMAD MH1 domain"/>
    <property type="match status" value="1"/>
</dbReference>
<evidence type="ECO:0000259" key="26">
    <source>
        <dbReference type="PROSITE" id="PS51076"/>
    </source>
</evidence>
<dbReference type="InterPro" id="IPR008984">
    <property type="entry name" value="SMAD_FHA_dom_sf"/>
</dbReference>
<keyword evidence="21" id="KW-0539">Nucleus</keyword>
<feature type="domain" description="MH1" evidence="25">
    <location>
        <begin position="625"/>
        <end position="749"/>
    </location>
</feature>
<feature type="transmembrane region" description="Helical" evidence="24">
    <location>
        <begin position="71"/>
        <end position="101"/>
    </location>
</feature>
<keyword evidence="16" id="KW-0805">Transcription regulation</keyword>
<dbReference type="SUPFAM" id="SSF49879">
    <property type="entry name" value="SMAD/FHA domain"/>
    <property type="match status" value="1"/>
</dbReference>
<dbReference type="Gene3D" id="3.90.520.10">
    <property type="entry name" value="SMAD MH1 domain"/>
    <property type="match status" value="1"/>
</dbReference>
<evidence type="ECO:0000256" key="15">
    <source>
        <dbReference type="ARBA" id="ARBA00022989"/>
    </source>
</evidence>
<comment type="subcellular location">
    <subcellularLocation>
        <location evidence="3">Cytoplasm</location>
    </subcellularLocation>
    <subcellularLocation>
        <location evidence="2">Membrane</location>
        <topology evidence="2">Multi-pass membrane protein</topology>
    </subcellularLocation>
    <subcellularLocation>
        <location evidence="1">Nucleus</location>
    </subcellularLocation>
    <subcellularLocation>
        <location evidence="4 23">Secreted</location>
        <location evidence="4 23">Extracellular space</location>
        <location evidence="4 23">Extracellular matrix</location>
    </subcellularLocation>
</comment>
<dbReference type="FunFam" id="3.90.520.10:FF:000002">
    <property type="entry name" value="Mothers against decapentaplegic homolog"/>
    <property type="match status" value="1"/>
</dbReference>
<dbReference type="GO" id="GO:0016020">
    <property type="term" value="C:membrane"/>
    <property type="evidence" value="ECO:0007669"/>
    <property type="project" value="UniProtKB-SubCell"/>
</dbReference>
<comment type="similarity">
    <text evidence="6 23">Belongs to the Wnt family.</text>
</comment>
<evidence type="ECO:0000256" key="22">
    <source>
        <dbReference type="ARBA" id="ARBA00023288"/>
    </source>
</evidence>
<evidence type="ECO:0000256" key="23">
    <source>
        <dbReference type="RuleBase" id="RU003500"/>
    </source>
</evidence>
<dbReference type="GO" id="GO:0005737">
    <property type="term" value="C:cytoplasm"/>
    <property type="evidence" value="ECO:0007669"/>
    <property type="project" value="UniProtKB-SubCell"/>
</dbReference>
<dbReference type="Gene3D" id="2.60.200.10">
    <property type="match status" value="1"/>
</dbReference>
<dbReference type="Pfam" id="PF00335">
    <property type="entry name" value="Tetraspanin"/>
    <property type="match status" value="1"/>
</dbReference>
<comment type="similarity">
    <text evidence="5">Belongs to the dwarfin/SMAD family.</text>
</comment>
<dbReference type="InterPro" id="IPR018161">
    <property type="entry name" value="Wnt_CS"/>
</dbReference>
<dbReference type="OrthoDB" id="5875866at2759"/>
<dbReference type="AlphaFoldDB" id="A0A177B2H4"/>
<sequence length="952" mass="108817">MHDYPFISRSGNLSTYVRHTDTNMCLYYGCIISHTFLLITSLIACAGYLYITFGYWYIATVVNDKLYLFSVYIALLGGILIGVNVLIILSYTVSIVLVLVLKYKFGYNAKEAMRHTLRLNYGVNVEEAFNRDLTRAWDLTQSELFCCSVEDQGWKLYTSSKWFRTNPTAVINLERPVVPVSCCNRDLYDNIQSFKECQKGQFYMQNSIQVNNYIYQKGCFDVVKAAMFEVASYLLATYSYFIILSLICVSLIGLKYRKHGLYYASGIRWNSTKSCVQVRSRGFHKRQYRVCRVNLHLMALIRKTALKTIELCQETLKHNRWNCSSVLRAPNYNVDLTSGRKELSYIQALSAATLTHVMATECKSGRLDECSCNLHKDESFVNLPDYNFKNLDPFQSINSRYMTNSMSDIENCKNYIKYAQEISLQLTDAIYKNKNGTITKRNIKSLIGMHNHRLGRSIVLSSMTTKCRCHGVSGSCSVKTCWKALIPLEDIAKNLKKKYDDAVLVLHKGKGKKRHLIANDMLHVNRILSSNDLVYSEISPDYCSRNHFDGSDGTQHRFCIPNNSTSIGCGSMCCGRGHLTKIVKKYKRCNCHYVWCCYVKCGVCQYEEEQKNMPANSPQVENNKSIINTLLCHRQGSEDEGFAKRAIESLVKKLRDKPSELENLLTAVTTNGTMKSNCVTIQRTLDGRLQVAGRKGFPHVIYTRIWRWPNLIKNELKHSEMCRHAFDLKHELVCINPYHYERVISSGIDLVGLNLYPTANYNSLIAKSRPAKNTDDQKVSNSNAKIKKIEKSNHDKTPKVNCGNFNSNNQNFQPNTFRTEQSQTLPNDSNVWTSNIYNNNNKIPYTIQNQNVINQPPHWNVPIMDNNSQYLNHKAPIDSSNGVKTRLSNLSQPENWCTIAYFEKDQQVGETFKALAEFPAIIIDGYTDPSSLDRFCLGQLSNVHRTTDSEKA</sequence>
<dbReference type="SMART" id="SM00523">
    <property type="entry name" value="DWA"/>
    <property type="match status" value="1"/>
</dbReference>
<evidence type="ECO:0000256" key="5">
    <source>
        <dbReference type="ARBA" id="ARBA00005545"/>
    </source>
</evidence>
<dbReference type="PRINTS" id="PR01349">
    <property type="entry name" value="WNTPROTEIN"/>
</dbReference>
<protein>
    <recommendedName>
        <fullName evidence="23">Protein Wnt</fullName>
    </recommendedName>
</protein>
<evidence type="ECO:0000256" key="17">
    <source>
        <dbReference type="ARBA" id="ARBA00023125"/>
    </source>
</evidence>
<dbReference type="Pfam" id="PF00110">
    <property type="entry name" value="wnt"/>
    <property type="match status" value="1"/>
</dbReference>
<dbReference type="InterPro" id="IPR013790">
    <property type="entry name" value="Dwarfin"/>
</dbReference>
<evidence type="ECO:0000256" key="19">
    <source>
        <dbReference type="ARBA" id="ARBA00023157"/>
    </source>
</evidence>
<keyword evidence="14" id="KW-0862">Zinc</keyword>
<dbReference type="GO" id="GO:0005576">
    <property type="term" value="C:extracellular region"/>
    <property type="evidence" value="ECO:0007669"/>
    <property type="project" value="InterPro"/>
</dbReference>
<feature type="transmembrane region" description="Helical" evidence="24">
    <location>
        <begin position="26"/>
        <end position="51"/>
    </location>
</feature>
<dbReference type="InterPro" id="IPR013019">
    <property type="entry name" value="MAD_homology_MH1"/>
</dbReference>
<dbReference type="EMBL" id="LWCA01000544">
    <property type="protein sequence ID" value="OAF67932.1"/>
    <property type="molecule type" value="Genomic_DNA"/>
</dbReference>
<dbReference type="InterPro" id="IPR018499">
    <property type="entry name" value="Tetraspanin/Peripherin"/>
</dbReference>
<dbReference type="Proteomes" id="UP000078046">
    <property type="component" value="Unassembled WGS sequence"/>
</dbReference>
<evidence type="ECO:0000256" key="13">
    <source>
        <dbReference type="ARBA" id="ARBA00022723"/>
    </source>
</evidence>
<dbReference type="Gene3D" id="3.30.2460.20">
    <property type="match status" value="1"/>
</dbReference>
<evidence type="ECO:0000259" key="25">
    <source>
        <dbReference type="PROSITE" id="PS51075"/>
    </source>
</evidence>
<feature type="transmembrane region" description="Helical" evidence="24">
    <location>
        <begin position="233"/>
        <end position="254"/>
    </location>
</feature>
<dbReference type="CDD" id="cd10492">
    <property type="entry name" value="MH1_SMAD_4"/>
    <property type="match status" value="1"/>
</dbReference>
<keyword evidence="13" id="KW-0479">Metal-binding</keyword>
<feature type="domain" description="MH2" evidence="26">
    <location>
        <begin position="896"/>
        <end position="952"/>
    </location>
</feature>
<dbReference type="GO" id="GO:0046872">
    <property type="term" value="F:metal ion binding"/>
    <property type="evidence" value="ECO:0007669"/>
    <property type="project" value="UniProtKB-KW"/>
</dbReference>
<dbReference type="InterPro" id="IPR001132">
    <property type="entry name" value="SMAD_dom_Dwarfin-type"/>
</dbReference>
<name>A0A177B2H4_9BILA</name>
<dbReference type="Gene3D" id="1.10.1450.10">
    <property type="entry name" value="Tetraspanin"/>
    <property type="match status" value="1"/>
</dbReference>
<reference evidence="27 28" key="1">
    <citation type="submission" date="2016-04" db="EMBL/GenBank/DDBJ databases">
        <title>The genome of Intoshia linei affirms orthonectids as highly simplified spiralians.</title>
        <authorList>
            <person name="Mikhailov K.V."/>
            <person name="Slusarev G.S."/>
            <person name="Nikitin M.A."/>
            <person name="Logacheva M.D."/>
            <person name="Penin A."/>
            <person name="Aleoshin V."/>
            <person name="Panchin Y.V."/>
        </authorList>
    </citation>
    <scope>NUCLEOTIDE SEQUENCE [LARGE SCALE GENOMIC DNA]</scope>
    <source>
        <strain evidence="27">Intl2013</strain>
        <tissue evidence="27">Whole animal</tissue>
    </source>
</reference>
<comment type="caution">
    <text evidence="27">The sequence shown here is derived from an EMBL/GenBank/DDBJ whole genome shotgun (WGS) entry which is preliminary data.</text>
</comment>
<evidence type="ECO:0000256" key="4">
    <source>
        <dbReference type="ARBA" id="ARBA00004498"/>
    </source>
</evidence>
<proteinExistence type="inferred from homology"/>
<dbReference type="GO" id="GO:0030509">
    <property type="term" value="P:BMP signaling pathway"/>
    <property type="evidence" value="ECO:0007669"/>
    <property type="project" value="TreeGrafter"/>
</dbReference>
<keyword evidence="17" id="KW-0238">DNA-binding</keyword>
<dbReference type="PROSITE" id="PS51075">
    <property type="entry name" value="MH1"/>
    <property type="match status" value="1"/>
</dbReference>
<evidence type="ECO:0000256" key="7">
    <source>
        <dbReference type="ARBA" id="ARBA00022473"/>
    </source>
</evidence>
<dbReference type="PANTHER" id="PTHR13703">
    <property type="entry name" value="SMAD"/>
    <property type="match status" value="1"/>
</dbReference>
<evidence type="ECO:0000256" key="12">
    <source>
        <dbReference type="ARBA" id="ARBA00022692"/>
    </source>
</evidence>
<keyword evidence="15 24" id="KW-1133">Transmembrane helix</keyword>
<evidence type="ECO:0000256" key="6">
    <source>
        <dbReference type="ARBA" id="ARBA00005683"/>
    </source>
</evidence>
<evidence type="ECO:0000256" key="24">
    <source>
        <dbReference type="SAM" id="Phobius"/>
    </source>
</evidence>
<evidence type="ECO:0000256" key="8">
    <source>
        <dbReference type="ARBA" id="ARBA00022490"/>
    </source>
</evidence>
<keyword evidence="18 24" id="KW-0472">Membrane</keyword>
<dbReference type="Pfam" id="PF03165">
    <property type="entry name" value="MH1"/>
    <property type="match status" value="1"/>
</dbReference>
<evidence type="ECO:0000256" key="21">
    <source>
        <dbReference type="ARBA" id="ARBA00023242"/>
    </source>
</evidence>
<evidence type="ECO:0000256" key="10">
    <source>
        <dbReference type="ARBA" id="ARBA00022530"/>
    </source>
</evidence>
<dbReference type="InterPro" id="IPR017855">
    <property type="entry name" value="SMAD-like_dom_sf"/>
</dbReference>
<evidence type="ECO:0000256" key="18">
    <source>
        <dbReference type="ARBA" id="ARBA00023136"/>
    </source>
</evidence>
<dbReference type="InterPro" id="IPR036578">
    <property type="entry name" value="SMAD_MH1_sf"/>
</dbReference>
<evidence type="ECO:0000256" key="9">
    <source>
        <dbReference type="ARBA" id="ARBA00022525"/>
    </source>
</evidence>
<dbReference type="GO" id="GO:0071144">
    <property type="term" value="C:heteromeric SMAD protein complex"/>
    <property type="evidence" value="ECO:0007669"/>
    <property type="project" value="TreeGrafter"/>
</dbReference>
<dbReference type="GO" id="GO:0005102">
    <property type="term" value="F:signaling receptor binding"/>
    <property type="evidence" value="ECO:0007669"/>
    <property type="project" value="InterPro"/>
</dbReference>
<keyword evidence="10" id="KW-0272">Extracellular matrix</keyword>
<dbReference type="Pfam" id="PF03166">
    <property type="entry name" value="MH2"/>
    <property type="match status" value="1"/>
</dbReference>
<evidence type="ECO:0000256" key="11">
    <source>
        <dbReference type="ARBA" id="ARBA00022687"/>
    </source>
</evidence>
<dbReference type="InterPro" id="IPR008952">
    <property type="entry name" value="Tetraspanin_EC2_sf"/>
</dbReference>
<dbReference type="PROSITE" id="PS00246">
    <property type="entry name" value="WNT1"/>
    <property type="match status" value="1"/>
</dbReference>
<evidence type="ECO:0000256" key="14">
    <source>
        <dbReference type="ARBA" id="ARBA00022833"/>
    </source>
</evidence>
<evidence type="ECO:0000256" key="2">
    <source>
        <dbReference type="ARBA" id="ARBA00004141"/>
    </source>
</evidence>
<feature type="non-terminal residue" evidence="27">
    <location>
        <position position="952"/>
    </location>
</feature>
<dbReference type="InterPro" id="IPR003619">
    <property type="entry name" value="MAD_homology1_Dwarfin-type"/>
</dbReference>
<dbReference type="InterPro" id="IPR005817">
    <property type="entry name" value="Wnt"/>
</dbReference>
<keyword evidence="19" id="KW-1015">Disulfide bond</keyword>
<gene>
    <name evidence="27" type="ORF">A3Q56_04256</name>
</gene>
<keyword evidence="20" id="KW-0804">Transcription</keyword>
<dbReference type="GO" id="GO:0016055">
    <property type="term" value="P:Wnt signaling pathway"/>
    <property type="evidence" value="ECO:0007669"/>
    <property type="project" value="UniProtKB-KW"/>
</dbReference>
<keyword evidence="11 23" id="KW-0879">Wnt signaling pathway</keyword>
<keyword evidence="8" id="KW-0963">Cytoplasm</keyword>
<keyword evidence="7 23" id="KW-0217">Developmental protein</keyword>
<dbReference type="GO" id="GO:0070411">
    <property type="term" value="F:I-SMAD binding"/>
    <property type="evidence" value="ECO:0007669"/>
    <property type="project" value="TreeGrafter"/>
</dbReference>
<dbReference type="GO" id="GO:0000981">
    <property type="term" value="F:DNA-binding transcription factor activity, RNA polymerase II-specific"/>
    <property type="evidence" value="ECO:0007669"/>
    <property type="project" value="TreeGrafter"/>
</dbReference>
<accession>A0A177B2H4</accession>
<evidence type="ECO:0000256" key="16">
    <source>
        <dbReference type="ARBA" id="ARBA00023015"/>
    </source>
</evidence>
<keyword evidence="12 24" id="KW-0812">Transmembrane</keyword>
<dbReference type="InterPro" id="IPR043158">
    <property type="entry name" value="Wnt_C"/>
</dbReference>
<evidence type="ECO:0000313" key="28">
    <source>
        <dbReference type="Proteomes" id="UP000078046"/>
    </source>
</evidence>
<evidence type="ECO:0000313" key="27">
    <source>
        <dbReference type="EMBL" id="OAF67932.1"/>
    </source>
</evidence>
<dbReference type="CDD" id="cd19343">
    <property type="entry name" value="Wnt_Wnt11"/>
    <property type="match status" value="1"/>
</dbReference>
<dbReference type="GO" id="GO:0030154">
    <property type="term" value="P:cell differentiation"/>
    <property type="evidence" value="ECO:0007669"/>
    <property type="project" value="TreeGrafter"/>
</dbReference>
<keyword evidence="28" id="KW-1185">Reference proteome</keyword>
<evidence type="ECO:0000256" key="3">
    <source>
        <dbReference type="ARBA" id="ARBA00004496"/>
    </source>
</evidence>
<dbReference type="GO" id="GO:0009653">
    <property type="term" value="P:anatomical structure morphogenesis"/>
    <property type="evidence" value="ECO:0007669"/>
    <property type="project" value="TreeGrafter"/>
</dbReference>
<evidence type="ECO:0000256" key="20">
    <source>
        <dbReference type="ARBA" id="ARBA00023163"/>
    </source>
</evidence>
<evidence type="ECO:0000256" key="1">
    <source>
        <dbReference type="ARBA" id="ARBA00004123"/>
    </source>
</evidence>
<dbReference type="PROSITE" id="PS51076">
    <property type="entry name" value="MH2"/>
    <property type="match status" value="1"/>
</dbReference>
<dbReference type="PANTHER" id="PTHR13703:SF45">
    <property type="entry name" value="MOTHERS AGAINST DECAPENTAPLEGIC HOMOLOG"/>
    <property type="match status" value="1"/>
</dbReference>
<organism evidence="27 28">
    <name type="scientific">Intoshia linei</name>
    <dbReference type="NCBI Taxonomy" id="1819745"/>
    <lineage>
        <taxon>Eukaryota</taxon>
        <taxon>Metazoa</taxon>
        <taxon>Spiralia</taxon>
        <taxon>Lophotrochozoa</taxon>
        <taxon>Mesozoa</taxon>
        <taxon>Orthonectida</taxon>
        <taxon>Rhopaluridae</taxon>
        <taxon>Intoshia</taxon>
    </lineage>
</organism>
<dbReference type="SMART" id="SM00097">
    <property type="entry name" value="WNT1"/>
    <property type="match status" value="1"/>
</dbReference>
<dbReference type="GO" id="GO:0000978">
    <property type="term" value="F:RNA polymerase II cis-regulatory region sequence-specific DNA binding"/>
    <property type="evidence" value="ECO:0007669"/>
    <property type="project" value="TreeGrafter"/>
</dbReference>
<keyword evidence="9" id="KW-0964">Secreted</keyword>
<keyword evidence="22" id="KW-0449">Lipoprotein</keyword>
<dbReference type="GO" id="GO:0060395">
    <property type="term" value="P:SMAD protein signal transduction"/>
    <property type="evidence" value="ECO:0007669"/>
    <property type="project" value="TreeGrafter"/>
</dbReference>
<comment type="function">
    <text evidence="23">Ligand for members of the frizzled family of seven transmembrane receptors.</text>
</comment>